<feature type="compositionally biased region" description="Acidic residues" evidence="1">
    <location>
        <begin position="546"/>
        <end position="567"/>
    </location>
</feature>
<dbReference type="Proteomes" id="UP001521785">
    <property type="component" value="Unassembled WGS sequence"/>
</dbReference>
<sequence length="583" mass="67952">MGGFIGTSEDFSNVGEFIKDLAYYAQRRMGHSREELRKQAFEYRLRKLRLRERRERKRQNPKGVRRDPQNSEFSRSIGQLRAPVRPQEAIPECRWWLINFNWRRGAFENDTAMRALLAEEKFEGDMFEVGVGPFVQAFQNSPDALDPRIHRLFRPSNFQNPLLKVKLPEERQHHIWINMRPALTLATKFLLDRRHGAFWYHLMYGTPVTDRATRKSYLMHSPQENDLETAQADFAALLESLADRMSFYWRPARWNGKELNAIHGSSFWQTLQEFVDMSRWQNLARPAEGYNGYIGLSSNFLYNLIGRHAVTRTHIAPDMNMQFLLAVTLTHELAHAIYAWRDLPYAGFQNGQGELFVFDTDMSNEVGWSWEYHTFGGVSLACNLLHDHISTFRARTWESTLLGETYIYTPVPNDWIKSMFMKNTWKRIKQHITQVPKPVGSPEVFVALRYIDRGTQQGFEFVEYRDGLAVHPHHLLNDLEGPVEGCVDAWFKRVRKSDFRKAARTGVFTTVAQRGPRNEMLGKQIIIAPPRPVLQDAHMEDGGDEGRDDDSDESSNEGFVDGEDPPEAWDKEFKLHRSEDMWF</sequence>
<accession>A0ABR3R0K5</accession>
<evidence type="ECO:0000313" key="2">
    <source>
        <dbReference type="EMBL" id="KAL1597907.1"/>
    </source>
</evidence>
<comment type="caution">
    <text evidence="2">The sequence shown here is derived from an EMBL/GenBank/DDBJ whole genome shotgun (WGS) entry which is preliminary data.</text>
</comment>
<feature type="region of interest" description="Disordered" evidence="1">
    <location>
        <begin position="54"/>
        <end position="78"/>
    </location>
</feature>
<name>A0ABR3R0K5_9PLEO</name>
<protein>
    <submittedName>
        <fullName evidence="2">Uncharacterized protein</fullName>
    </submittedName>
</protein>
<keyword evidence="3" id="KW-1185">Reference proteome</keyword>
<evidence type="ECO:0000313" key="3">
    <source>
        <dbReference type="Proteomes" id="UP001521785"/>
    </source>
</evidence>
<organism evidence="2 3">
    <name type="scientific">Paraconiothyrium brasiliense</name>
    <dbReference type="NCBI Taxonomy" id="300254"/>
    <lineage>
        <taxon>Eukaryota</taxon>
        <taxon>Fungi</taxon>
        <taxon>Dikarya</taxon>
        <taxon>Ascomycota</taxon>
        <taxon>Pezizomycotina</taxon>
        <taxon>Dothideomycetes</taxon>
        <taxon>Pleosporomycetidae</taxon>
        <taxon>Pleosporales</taxon>
        <taxon>Massarineae</taxon>
        <taxon>Didymosphaeriaceae</taxon>
        <taxon>Paraconiothyrium</taxon>
    </lineage>
</organism>
<evidence type="ECO:0000256" key="1">
    <source>
        <dbReference type="SAM" id="MobiDB-lite"/>
    </source>
</evidence>
<dbReference type="EMBL" id="JAKJXO020000012">
    <property type="protein sequence ID" value="KAL1597907.1"/>
    <property type="molecule type" value="Genomic_DNA"/>
</dbReference>
<proteinExistence type="predicted"/>
<gene>
    <name evidence="2" type="ORF">SLS60_008395</name>
</gene>
<reference evidence="2 3" key="1">
    <citation type="submission" date="2024-02" db="EMBL/GenBank/DDBJ databases">
        <title>De novo assembly and annotation of 12 fungi associated with fruit tree decline syndrome in Ontario, Canada.</title>
        <authorList>
            <person name="Sulman M."/>
            <person name="Ellouze W."/>
            <person name="Ilyukhin E."/>
        </authorList>
    </citation>
    <scope>NUCLEOTIDE SEQUENCE [LARGE SCALE GENOMIC DNA]</scope>
    <source>
        <strain evidence="2 3">M42-189</strain>
    </source>
</reference>
<feature type="compositionally biased region" description="Basic and acidic residues" evidence="1">
    <location>
        <begin position="568"/>
        <end position="583"/>
    </location>
</feature>
<feature type="region of interest" description="Disordered" evidence="1">
    <location>
        <begin position="531"/>
        <end position="583"/>
    </location>
</feature>